<dbReference type="InterPro" id="IPR050428">
    <property type="entry name" value="TCS_sensor_his_kinase"/>
</dbReference>
<evidence type="ECO:0000313" key="16">
    <source>
        <dbReference type="Proteomes" id="UP001142317"/>
    </source>
</evidence>
<keyword evidence="4" id="KW-0597">Phosphoprotein</keyword>
<dbReference type="SUPFAM" id="SSF158472">
    <property type="entry name" value="HAMP domain-like"/>
    <property type="match status" value="1"/>
</dbReference>
<keyword evidence="6 12" id="KW-0812">Transmembrane</keyword>
<dbReference type="Pfam" id="PF00512">
    <property type="entry name" value="HisKA"/>
    <property type="match status" value="1"/>
</dbReference>
<gene>
    <name evidence="15" type="ORF">GCM10017586_19250</name>
</gene>
<dbReference type="GO" id="GO:0000155">
    <property type="term" value="F:phosphorelay sensor kinase activity"/>
    <property type="evidence" value="ECO:0007669"/>
    <property type="project" value="InterPro"/>
</dbReference>
<dbReference type="InterPro" id="IPR003661">
    <property type="entry name" value="HisK_dim/P_dom"/>
</dbReference>
<accession>A0A9W6HH01</accession>
<evidence type="ECO:0000256" key="9">
    <source>
        <dbReference type="ARBA" id="ARBA00023012"/>
    </source>
</evidence>
<dbReference type="SMART" id="SM00387">
    <property type="entry name" value="HATPase_c"/>
    <property type="match status" value="1"/>
</dbReference>
<keyword evidence="10 12" id="KW-0472">Membrane</keyword>
<dbReference type="PRINTS" id="PR00344">
    <property type="entry name" value="BCTRLSENSOR"/>
</dbReference>
<evidence type="ECO:0000256" key="8">
    <source>
        <dbReference type="ARBA" id="ARBA00022989"/>
    </source>
</evidence>
<dbReference type="Gene3D" id="1.10.287.130">
    <property type="match status" value="1"/>
</dbReference>
<evidence type="ECO:0000313" key="15">
    <source>
        <dbReference type="EMBL" id="GLJ80242.1"/>
    </source>
</evidence>
<keyword evidence="8 12" id="KW-1133">Transmembrane helix</keyword>
<dbReference type="SUPFAM" id="SSF47384">
    <property type="entry name" value="Homodimeric domain of signal transducing histidine kinase"/>
    <property type="match status" value="1"/>
</dbReference>
<dbReference type="PANTHER" id="PTHR45436">
    <property type="entry name" value="SENSOR HISTIDINE KINASE YKOH"/>
    <property type="match status" value="1"/>
</dbReference>
<name>A0A9W6HH01_9MICO</name>
<comment type="subcellular location">
    <subcellularLocation>
        <location evidence="2">Cell membrane</location>
    </subcellularLocation>
</comment>
<evidence type="ECO:0000256" key="12">
    <source>
        <dbReference type="SAM" id="Phobius"/>
    </source>
</evidence>
<protein>
    <recommendedName>
        <fullName evidence="3">histidine kinase</fullName>
        <ecNumber evidence="3">2.7.13.3</ecNumber>
    </recommendedName>
</protein>
<feature type="domain" description="HAMP" evidence="14">
    <location>
        <begin position="167"/>
        <end position="220"/>
    </location>
</feature>
<dbReference type="Pfam" id="PF00672">
    <property type="entry name" value="HAMP"/>
    <property type="match status" value="1"/>
</dbReference>
<evidence type="ECO:0000256" key="2">
    <source>
        <dbReference type="ARBA" id="ARBA00004236"/>
    </source>
</evidence>
<dbReference type="SUPFAM" id="SSF55874">
    <property type="entry name" value="ATPase domain of HSP90 chaperone/DNA topoisomerase II/histidine kinase"/>
    <property type="match status" value="1"/>
</dbReference>
<dbReference type="CDD" id="cd00082">
    <property type="entry name" value="HisKA"/>
    <property type="match status" value="1"/>
</dbReference>
<dbReference type="Gene3D" id="3.30.565.10">
    <property type="entry name" value="Histidine kinase-like ATPase, C-terminal domain"/>
    <property type="match status" value="1"/>
</dbReference>
<keyword evidence="7 15" id="KW-0418">Kinase</keyword>
<dbReference type="InterPro" id="IPR036890">
    <property type="entry name" value="HATPase_C_sf"/>
</dbReference>
<evidence type="ECO:0000256" key="3">
    <source>
        <dbReference type="ARBA" id="ARBA00012438"/>
    </source>
</evidence>
<evidence type="ECO:0000256" key="4">
    <source>
        <dbReference type="ARBA" id="ARBA00022553"/>
    </source>
</evidence>
<dbReference type="Gene3D" id="6.10.340.10">
    <property type="match status" value="1"/>
</dbReference>
<proteinExistence type="predicted"/>
<feature type="region of interest" description="Disordered" evidence="11">
    <location>
        <begin position="88"/>
        <end position="107"/>
    </location>
</feature>
<evidence type="ECO:0000256" key="7">
    <source>
        <dbReference type="ARBA" id="ARBA00022777"/>
    </source>
</evidence>
<reference evidence="15" key="2">
    <citation type="submission" date="2023-01" db="EMBL/GenBank/DDBJ databases">
        <authorList>
            <person name="Sun Q."/>
            <person name="Evtushenko L."/>
        </authorList>
    </citation>
    <scope>NUCLEOTIDE SEQUENCE</scope>
    <source>
        <strain evidence="15">VKM Ac-1447</strain>
    </source>
</reference>
<dbReference type="GO" id="GO:0005886">
    <property type="term" value="C:plasma membrane"/>
    <property type="evidence" value="ECO:0007669"/>
    <property type="project" value="UniProtKB-SubCell"/>
</dbReference>
<organism evidence="15 16">
    <name type="scientific">Microbacterium imperiale</name>
    <dbReference type="NCBI Taxonomy" id="33884"/>
    <lineage>
        <taxon>Bacteria</taxon>
        <taxon>Bacillati</taxon>
        <taxon>Actinomycetota</taxon>
        <taxon>Actinomycetes</taxon>
        <taxon>Micrococcales</taxon>
        <taxon>Microbacteriaceae</taxon>
        <taxon>Microbacterium</taxon>
    </lineage>
</organism>
<comment type="catalytic activity">
    <reaction evidence="1">
        <text>ATP + protein L-histidine = ADP + protein N-phospho-L-histidine.</text>
        <dbReference type="EC" id="2.7.13.3"/>
    </reaction>
</comment>
<comment type="caution">
    <text evidence="15">The sequence shown here is derived from an EMBL/GenBank/DDBJ whole genome shotgun (WGS) entry which is preliminary data.</text>
</comment>
<evidence type="ECO:0000259" key="13">
    <source>
        <dbReference type="PROSITE" id="PS50109"/>
    </source>
</evidence>
<keyword evidence="16" id="KW-1185">Reference proteome</keyword>
<dbReference type="PROSITE" id="PS50109">
    <property type="entry name" value="HIS_KIN"/>
    <property type="match status" value="1"/>
</dbReference>
<dbReference type="InterPro" id="IPR036097">
    <property type="entry name" value="HisK_dim/P_sf"/>
</dbReference>
<feature type="domain" description="Histidine kinase" evidence="13">
    <location>
        <begin position="228"/>
        <end position="444"/>
    </location>
</feature>
<evidence type="ECO:0000256" key="11">
    <source>
        <dbReference type="SAM" id="MobiDB-lite"/>
    </source>
</evidence>
<feature type="transmembrane region" description="Helical" evidence="12">
    <location>
        <begin position="143"/>
        <end position="166"/>
    </location>
</feature>
<sequence length="444" mass="46912">MRRGRGIRSWSLRTRITVVATAAVAVVMILGSLAFHAVLAGSIRVATERAAEARAEQIAARVETEGPGVLDDLDDELVELRVGTAVTAASPETEGAPLPPADAGDTARYDGESVLIVREELDDERELVLAVPLEDDAETLGTVALLLAVSTGLVVLLVAAVTWWVVGRALRPVARIRADVDDITGDRLDRRIAEPLSRDEIAALAVTMNRMLDRLDAAATAQRRFVSDASHELRSPLATIRQHGELARAHPEATSLDDLAEVVVAEGVRMQELVDALLLLARLDEHAPQRRTSVDLDDLALAEVSRLRSGGAGASFTLEVDGSGIAAARVTGDPAMLARLVRNLADNAARHARSRVRVSTTVSGDGRWGVLHIDDDGSGVPAGERDRVFERFVRLDEARARDAGGSGLGLAIVRGIAEAGGGSVTVSDSPLGGARFTVTLPAGE</sequence>
<dbReference type="InterPro" id="IPR003660">
    <property type="entry name" value="HAMP_dom"/>
</dbReference>
<dbReference type="CDD" id="cd06225">
    <property type="entry name" value="HAMP"/>
    <property type="match status" value="1"/>
</dbReference>
<keyword evidence="5" id="KW-0808">Transferase</keyword>
<keyword evidence="9" id="KW-0902">Two-component regulatory system</keyword>
<dbReference type="SMART" id="SM00388">
    <property type="entry name" value="HisKA"/>
    <property type="match status" value="1"/>
</dbReference>
<dbReference type="InterPro" id="IPR004358">
    <property type="entry name" value="Sig_transdc_His_kin-like_C"/>
</dbReference>
<dbReference type="AlphaFoldDB" id="A0A9W6HH01"/>
<dbReference type="PANTHER" id="PTHR45436:SF5">
    <property type="entry name" value="SENSOR HISTIDINE KINASE TRCS"/>
    <property type="match status" value="1"/>
</dbReference>
<evidence type="ECO:0000256" key="10">
    <source>
        <dbReference type="ARBA" id="ARBA00023136"/>
    </source>
</evidence>
<dbReference type="EC" id="2.7.13.3" evidence="3"/>
<dbReference type="EMBL" id="BSEO01000014">
    <property type="protein sequence ID" value="GLJ80242.1"/>
    <property type="molecule type" value="Genomic_DNA"/>
</dbReference>
<dbReference type="RefSeq" id="WP_210007738.1">
    <property type="nucleotide sequence ID" value="NZ_BSEO01000014.1"/>
</dbReference>
<feature type="transmembrane region" description="Helical" evidence="12">
    <location>
        <begin position="12"/>
        <end position="35"/>
    </location>
</feature>
<dbReference type="InterPro" id="IPR003594">
    <property type="entry name" value="HATPase_dom"/>
</dbReference>
<dbReference type="InterPro" id="IPR005467">
    <property type="entry name" value="His_kinase_dom"/>
</dbReference>
<evidence type="ECO:0000256" key="1">
    <source>
        <dbReference type="ARBA" id="ARBA00000085"/>
    </source>
</evidence>
<evidence type="ECO:0000259" key="14">
    <source>
        <dbReference type="PROSITE" id="PS50885"/>
    </source>
</evidence>
<evidence type="ECO:0000256" key="5">
    <source>
        <dbReference type="ARBA" id="ARBA00022679"/>
    </source>
</evidence>
<dbReference type="PROSITE" id="PS50885">
    <property type="entry name" value="HAMP"/>
    <property type="match status" value="1"/>
</dbReference>
<dbReference type="SMART" id="SM00304">
    <property type="entry name" value="HAMP"/>
    <property type="match status" value="1"/>
</dbReference>
<dbReference type="Proteomes" id="UP001142317">
    <property type="component" value="Unassembled WGS sequence"/>
</dbReference>
<evidence type="ECO:0000256" key="6">
    <source>
        <dbReference type="ARBA" id="ARBA00022692"/>
    </source>
</evidence>
<reference evidence="15" key="1">
    <citation type="journal article" date="2014" name="Int. J. Syst. Evol. Microbiol.">
        <title>Complete genome sequence of Corynebacterium casei LMG S-19264T (=DSM 44701T), isolated from a smear-ripened cheese.</title>
        <authorList>
            <consortium name="US DOE Joint Genome Institute (JGI-PGF)"/>
            <person name="Walter F."/>
            <person name="Albersmeier A."/>
            <person name="Kalinowski J."/>
            <person name="Ruckert C."/>
        </authorList>
    </citation>
    <scope>NUCLEOTIDE SEQUENCE</scope>
    <source>
        <strain evidence="15">VKM Ac-1447</strain>
    </source>
</reference>
<dbReference type="Pfam" id="PF02518">
    <property type="entry name" value="HATPase_c"/>
    <property type="match status" value="1"/>
</dbReference>